<evidence type="ECO:0000256" key="6">
    <source>
        <dbReference type="PROSITE-ProRule" id="PRU01091"/>
    </source>
</evidence>
<dbReference type="InterPro" id="IPR036388">
    <property type="entry name" value="WH-like_DNA-bd_sf"/>
</dbReference>
<evidence type="ECO:0000256" key="5">
    <source>
        <dbReference type="ARBA" id="ARBA00023163"/>
    </source>
</evidence>
<dbReference type="PANTHER" id="PTHR35807">
    <property type="entry name" value="TRANSCRIPTIONAL REGULATOR REDD-RELATED"/>
    <property type="match status" value="1"/>
</dbReference>
<dbReference type="InterPro" id="IPR042197">
    <property type="entry name" value="Apaf_helical"/>
</dbReference>
<dbReference type="PANTHER" id="PTHR35807:SF1">
    <property type="entry name" value="TRANSCRIPTIONAL REGULATOR REDD"/>
    <property type="match status" value="1"/>
</dbReference>
<proteinExistence type="inferred from homology"/>
<dbReference type="PRINTS" id="PR00364">
    <property type="entry name" value="DISEASERSIST"/>
</dbReference>
<dbReference type="SMART" id="SM00862">
    <property type="entry name" value="Trans_reg_C"/>
    <property type="match status" value="1"/>
</dbReference>
<dbReference type="Pfam" id="PF00931">
    <property type="entry name" value="NB-ARC"/>
    <property type="match status" value="1"/>
</dbReference>
<dbReference type="SUPFAM" id="SSF46894">
    <property type="entry name" value="C-terminal effector domain of the bipartite response regulators"/>
    <property type="match status" value="1"/>
</dbReference>
<dbReference type="SUPFAM" id="SSF52540">
    <property type="entry name" value="P-loop containing nucleoside triphosphate hydrolases"/>
    <property type="match status" value="1"/>
</dbReference>
<dbReference type="InterPro" id="IPR027417">
    <property type="entry name" value="P-loop_NTPase"/>
</dbReference>
<dbReference type="InterPro" id="IPR051677">
    <property type="entry name" value="AfsR-DnrI-RedD_regulator"/>
</dbReference>
<comment type="similarity">
    <text evidence="1">Belongs to the AfsR/DnrI/RedD regulatory family.</text>
</comment>
<keyword evidence="3" id="KW-0805">Transcription regulation</keyword>
<dbReference type="Pfam" id="PF03704">
    <property type="entry name" value="BTAD"/>
    <property type="match status" value="1"/>
</dbReference>
<dbReference type="Gene3D" id="3.40.50.300">
    <property type="entry name" value="P-loop containing nucleotide triphosphate hydrolases"/>
    <property type="match status" value="1"/>
</dbReference>
<feature type="domain" description="OmpR/PhoB-type" evidence="7">
    <location>
        <begin position="1"/>
        <end position="93"/>
    </location>
</feature>
<dbReference type="CDD" id="cd15831">
    <property type="entry name" value="BTAD"/>
    <property type="match status" value="1"/>
</dbReference>
<keyword evidence="4 6" id="KW-0238">DNA-binding</keyword>
<dbReference type="InterPro" id="IPR005158">
    <property type="entry name" value="BTAD"/>
</dbReference>
<dbReference type="CDD" id="cd00383">
    <property type="entry name" value="trans_reg_C"/>
    <property type="match status" value="1"/>
</dbReference>
<keyword evidence="9" id="KW-1185">Reference proteome</keyword>
<name>A0ABP7J0X5_9ACTN</name>
<sequence length="1003" mass="110403">MKFRLLGPVEVWHEGRPVPLGGAKPRALLAALLIEPGRVVSSERLIDAIWADDPPTTARRVLYTYVASLRRAFASAGLPTVIVSHHVGYLAQIPPRSLDKDVFEQNVAEGRDAARKGDQQTAATIFRAALSLWHGTALGGIGDSFLRAEADRLEELKLAVIEERVAADLATGKDEQLIEELTELVTLYPARERLRRDLMVTLYRAGRQTDALAVYQYGRQVLIDELGIEPGPELRQAQAAILRSDPALLNGVKVGIRMPRQLPLPVSDFTGRADEMAELYGHLTRPAAVPLCVISGQGGAGKSALALQTAYKVASHYPDGQLYVELRGTSDAPVAPEEALGRLLRELDPQGTPIPGTLEERAVRYRTLLAGRRKLILLDDAASESQVRALLPGGRECAVIITSRNRLAGLASASFVDVGLLPRECAYELLSRIIGPERTAADPDAAWRVVSQCGGLPLALRVAGARLASRRQWTVARLAERLADENRRLDELAVGDQAVRASIGLSYQILPPLAATALRRLGMLGMPHFTAWVAAVAIETSLDVAERVLEQLVDASLVDLVDADPSEQIHYRLHDLIRLFAKERAQAEETEQERMAVVTRVLGGWLWLMERLSEAVLTGMIPTRATIGLTYPVDVEVVRVVLADPHAWIRREEESLVVAVELAAAMDLDEIAVELASALSAAAFEGNQYILDNPFAAWNRMHQAALAVARRMDNTIGEAKLLAGLGHLSYESDLYAESREYLSQALSLFRTAGDIRGEASTLAALGSACRDQGYLPEALHFLVKAEDLWEDLADSTALAHVKRLTSMVHLERGDYAAAWAGLTAALALYQQGKNRRGEGMVLRNMSMYHRARGELDSAEKLCENALAIFHDIGDRLMVAYCHRALAKTYVRQERYDEARESLEESLIATRTLNDRWGEACTLRVVGELYLAEGRLYQAKTSLEESLQLWDKLRNALFRARTLRDLAQVHQALGENATAEGLRSEAMEIFRLHGAREYAESLSW</sequence>
<dbReference type="Gene3D" id="1.25.40.10">
    <property type="entry name" value="Tetratricopeptide repeat domain"/>
    <property type="match status" value="3"/>
</dbReference>
<dbReference type="InterPro" id="IPR001867">
    <property type="entry name" value="OmpR/PhoB-type_DNA-bd"/>
</dbReference>
<organism evidence="8 9">
    <name type="scientific">Sphaerisporangium flaviroseum</name>
    <dbReference type="NCBI Taxonomy" id="509199"/>
    <lineage>
        <taxon>Bacteria</taxon>
        <taxon>Bacillati</taxon>
        <taxon>Actinomycetota</taxon>
        <taxon>Actinomycetes</taxon>
        <taxon>Streptosporangiales</taxon>
        <taxon>Streptosporangiaceae</taxon>
        <taxon>Sphaerisporangium</taxon>
    </lineage>
</organism>
<accession>A0ABP7J0X5</accession>
<dbReference type="InterPro" id="IPR019734">
    <property type="entry name" value="TPR_rpt"/>
</dbReference>
<evidence type="ECO:0000313" key="9">
    <source>
        <dbReference type="Proteomes" id="UP001500888"/>
    </source>
</evidence>
<reference evidence="9" key="1">
    <citation type="journal article" date="2019" name="Int. J. Syst. Evol. Microbiol.">
        <title>The Global Catalogue of Microorganisms (GCM) 10K type strain sequencing project: providing services to taxonomists for standard genome sequencing and annotation.</title>
        <authorList>
            <consortium name="The Broad Institute Genomics Platform"/>
            <consortium name="The Broad Institute Genome Sequencing Center for Infectious Disease"/>
            <person name="Wu L."/>
            <person name="Ma J."/>
        </authorList>
    </citation>
    <scope>NUCLEOTIDE SEQUENCE [LARGE SCALE GENOMIC DNA]</scope>
    <source>
        <strain evidence="9">JCM 16908</strain>
    </source>
</reference>
<dbReference type="Gene3D" id="1.10.10.10">
    <property type="entry name" value="Winged helix-like DNA-binding domain superfamily/Winged helix DNA-binding domain"/>
    <property type="match status" value="1"/>
</dbReference>
<dbReference type="InterPro" id="IPR016032">
    <property type="entry name" value="Sig_transdc_resp-reg_C-effctor"/>
</dbReference>
<dbReference type="InterPro" id="IPR011990">
    <property type="entry name" value="TPR-like_helical_dom_sf"/>
</dbReference>
<feature type="DNA-binding region" description="OmpR/PhoB-type" evidence="6">
    <location>
        <begin position="1"/>
        <end position="93"/>
    </location>
</feature>
<keyword evidence="2" id="KW-0677">Repeat</keyword>
<dbReference type="SMART" id="SM00028">
    <property type="entry name" value="TPR"/>
    <property type="match status" value="6"/>
</dbReference>
<evidence type="ECO:0000256" key="1">
    <source>
        <dbReference type="ARBA" id="ARBA00005820"/>
    </source>
</evidence>
<keyword evidence="5" id="KW-0804">Transcription</keyword>
<gene>
    <name evidence="8" type="ORF">GCM10022226_60730</name>
</gene>
<dbReference type="Proteomes" id="UP001500888">
    <property type="component" value="Unassembled WGS sequence"/>
</dbReference>
<dbReference type="Pfam" id="PF13424">
    <property type="entry name" value="TPR_12"/>
    <property type="match status" value="2"/>
</dbReference>
<dbReference type="InterPro" id="IPR002182">
    <property type="entry name" value="NB-ARC"/>
</dbReference>
<dbReference type="Pfam" id="PF00486">
    <property type="entry name" value="Trans_reg_C"/>
    <property type="match status" value="1"/>
</dbReference>
<comment type="caution">
    <text evidence="8">The sequence shown here is derived from an EMBL/GenBank/DDBJ whole genome shotgun (WGS) entry which is preliminary data.</text>
</comment>
<dbReference type="SMART" id="SM01043">
    <property type="entry name" value="BTAD"/>
    <property type="match status" value="1"/>
</dbReference>
<evidence type="ECO:0000256" key="2">
    <source>
        <dbReference type="ARBA" id="ARBA00022737"/>
    </source>
</evidence>
<dbReference type="SUPFAM" id="SSF48452">
    <property type="entry name" value="TPR-like"/>
    <property type="match status" value="3"/>
</dbReference>
<evidence type="ECO:0000259" key="7">
    <source>
        <dbReference type="PROSITE" id="PS51755"/>
    </source>
</evidence>
<dbReference type="RefSeq" id="WP_344947875.1">
    <property type="nucleotide sequence ID" value="NZ_BAAAZR010000029.1"/>
</dbReference>
<protein>
    <submittedName>
        <fullName evidence="8">BTAD domain-containing putative transcriptional regulator</fullName>
    </submittedName>
</protein>
<evidence type="ECO:0000313" key="8">
    <source>
        <dbReference type="EMBL" id="GAA3831479.1"/>
    </source>
</evidence>
<dbReference type="PROSITE" id="PS51755">
    <property type="entry name" value="OMPR_PHOB"/>
    <property type="match status" value="1"/>
</dbReference>
<evidence type="ECO:0000256" key="4">
    <source>
        <dbReference type="ARBA" id="ARBA00023125"/>
    </source>
</evidence>
<dbReference type="Gene3D" id="1.10.8.430">
    <property type="entry name" value="Helical domain of apoptotic protease-activating factors"/>
    <property type="match status" value="1"/>
</dbReference>
<dbReference type="EMBL" id="BAAAZR010000029">
    <property type="protein sequence ID" value="GAA3831479.1"/>
    <property type="molecule type" value="Genomic_DNA"/>
</dbReference>
<evidence type="ECO:0000256" key="3">
    <source>
        <dbReference type="ARBA" id="ARBA00023015"/>
    </source>
</evidence>